<dbReference type="EMBL" id="BSDZ01000015">
    <property type="protein sequence ID" value="GLI63383.1"/>
    <property type="molecule type" value="Genomic_DNA"/>
</dbReference>
<evidence type="ECO:0000313" key="3">
    <source>
        <dbReference type="EMBL" id="GLI63383.1"/>
    </source>
</evidence>
<accession>A0ABQ5S1L7</accession>
<proteinExistence type="predicted"/>
<organism evidence="3 4">
    <name type="scientific">Volvox africanus</name>
    <dbReference type="NCBI Taxonomy" id="51714"/>
    <lineage>
        <taxon>Eukaryota</taxon>
        <taxon>Viridiplantae</taxon>
        <taxon>Chlorophyta</taxon>
        <taxon>core chlorophytes</taxon>
        <taxon>Chlorophyceae</taxon>
        <taxon>CS clade</taxon>
        <taxon>Chlamydomonadales</taxon>
        <taxon>Volvocaceae</taxon>
        <taxon>Volvox</taxon>
    </lineage>
</organism>
<sequence length="143" mass="15756">MHLPDSSRELLTEGADPRINAPVIAINRMRKGAVRAMVAQVRRFRRIIPGTRPWWQAAAAGLLMRIPFLLLAYAAGYVQGRRAQRHGAIGGAAGLKSADRGEQSMEKSRRGSDAGYGPRSRLGVKLLPFWPIRKSRREAAVMG</sequence>
<reference evidence="3 4" key="1">
    <citation type="journal article" date="2023" name="IScience">
        <title>Expanded male sex-determining region conserved during the evolution of homothallism in the green alga Volvox.</title>
        <authorList>
            <person name="Yamamoto K."/>
            <person name="Matsuzaki R."/>
            <person name="Mahakham W."/>
            <person name="Heman W."/>
            <person name="Sekimoto H."/>
            <person name="Kawachi M."/>
            <person name="Minakuchi Y."/>
            <person name="Toyoda A."/>
            <person name="Nozaki H."/>
        </authorList>
    </citation>
    <scope>NUCLEOTIDE SEQUENCE [LARGE SCALE GENOMIC DNA]</scope>
    <source>
        <strain evidence="3 4">NIES-4468</strain>
    </source>
</reference>
<feature type="compositionally biased region" description="Basic and acidic residues" evidence="1">
    <location>
        <begin position="97"/>
        <end position="112"/>
    </location>
</feature>
<evidence type="ECO:0000313" key="4">
    <source>
        <dbReference type="Proteomes" id="UP001165090"/>
    </source>
</evidence>
<evidence type="ECO:0000256" key="2">
    <source>
        <dbReference type="SAM" id="Phobius"/>
    </source>
</evidence>
<feature type="transmembrane region" description="Helical" evidence="2">
    <location>
        <begin position="54"/>
        <end position="75"/>
    </location>
</feature>
<keyword evidence="2" id="KW-1133">Transmembrane helix</keyword>
<keyword evidence="2" id="KW-0472">Membrane</keyword>
<feature type="region of interest" description="Disordered" evidence="1">
    <location>
        <begin position="90"/>
        <end position="117"/>
    </location>
</feature>
<evidence type="ECO:0000256" key="1">
    <source>
        <dbReference type="SAM" id="MobiDB-lite"/>
    </source>
</evidence>
<gene>
    <name evidence="3" type="ORF">VaNZ11_006337</name>
</gene>
<name>A0ABQ5S1L7_9CHLO</name>
<dbReference type="Proteomes" id="UP001165090">
    <property type="component" value="Unassembled WGS sequence"/>
</dbReference>
<protein>
    <submittedName>
        <fullName evidence="3">Uncharacterized protein</fullName>
    </submittedName>
</protein>
<comment type="caution">
    <text evidence="3">The sequence shown here is derived from an EMBL/GenBank/DDBJ whole genome shotgun (WGS) entry which is preliminary data.</text>
</comment>
<keyword evidence="4" id="KW-1185">Reference proteome</keyword>
<keyword evidence="2" id="KW-0812">Transmembrane</keyword>